<keyword evidence="5" id="KW-1185">Reference proteome</keyword>
<reference evidence="4 5" key="1">
    <citation type="submission" date="2023-08" db="EMBL/GenBank/DDBJ databases">
        <title>Pathogen: clinical or host-associated sample.</title>
        <authorList>
            <person name="Hergert J."/>
            <person name="Casey R."/>
            <person name="Wagner J."/>
            <person name="Young E.L."/>
            <person name="Oakeson K.F."/>
        </authorList>
    </citation>
    <scope>NUCLEOTIDE SEQUENCE [LARGE SCALE GENOMIC DNA]</scope>
    <source>
        <strain evidence="4 5">1760953</strain>
    </source>
</reference>
<dbReference type="Gene3D" id="2.40.160.20">
    <property type="match status" value="1"/>
</dbReference>
<dbReference type="RefSeq" id="WP_306037645.1">
    <property type="nucleotide sequence ID" value="NZ_CP132302.1"/>
</dbReference>
<dbReference type="InterPro" id="IPR011250">
    <property type="entry name" value="OMP/PagP_B-barrel"/>
</dbReference>
<keyword evidence="1 2" id="KW-0732">Signal</keyword>
<dbReference type="InterPro" id="IPR027385">
    <property type="entry name" value="Beta-barrel_OMP"/>
</dbReference>
<feature type="chain" id="PRO_5041347770" evidence="2">
    <location>
        <begin position="24"/>
        <end position="276"/>
    </location>
</feature>
<dbReference type="Proteomes" id="UP001234585">
    <property type="component" value="Chromosome"/>
</dbReference>
<dbReference type="Pfam" id="PF13505">
    <property type="entry name" value="OMP_b-brl"/>
    <property type="match status" value="1"/>
</dbReference>
<evidence type="ECO:0000259" key="3">
    <source>
        <dbReference type="Pfam" id="PF13505"/>
    </source>
</evidence>
<feature type="domain" description="Outer membrane protein beta-barrel" evidence="3">
    <location>
        <begin position="10"/>
        <end position="239"/>
    </location>
</feature>
<sequence>MVRRIASPVIAAFAGLFATGALASDLDIINAPEIDVSQATLARGWYIRGDLGYSGWGSTDRPDYTAERAGGGTFSQPFDSARFSKPVSYGVGVGYQFSDFSRADLTTDFFSGDMSGTSALGGGCGAGAPGGTNCRFDYKGDYSAVNVMANGYVDLGTVAGITPYVGIGAGATYVKWSDTSVLPVCLDGAGNCAGASNGAIGLQGEDSWRFTYALMAGASVDLTERVKLDFGYRFSDTAGGKAFSGRGLGTSIDAVNGRDDGFQKHEIRAGIRVTTW</sequence>
<name>A0AA50H846_9HYPH</name>
<organism evidence="4 5">
    <name type="scientific">Shinella sumterensis</name>
    <dbReference type="NCBI Taxonomy" id="1967501"/>
    <lineage>
        <taxon>Bacteria</taxon>
        <taxon>Pseudomonadati</taxon>
        <taxon>Pseudomonadota</taxon>
        <taxon>Alphaproteobacteria</taxon>
        <taxon>Hyphomicrobiales</taxon>
        <taxon>Rhizobiaceae</taxon>
        <taxon>Shinella</taxon>
    </lineage>
</organism>
<dbReference type="SUPFAM" id="SSF56925">
    <property type="entry name" value="OMPA-like"/>
    <property type="match status" value="1"/>
</dbReference>
<evidence type="ECO:0000256" key="1">
    <source>
        <dbReference type="ARBA" id="ARBA00022729"/>
    </source>
</evidence>
<accession>A0AA50H846</accession>
<protein>
    <submittedName>
        <fullName evidence="4">Outer membrane beta-barrel protein</fullName>
    </submittedName>
</protein>
<feature type="signal peptide" evidence="2">
    <location>
        <begin position="1"/>
        <end position="23"/>
    </location>
</feature>
<evidence type="ECO:0000313" key="4">
    <source>
        <dbReference type="EMBL" id="WLR97726.1"/>
    </source>
</evidence>
<dbReference type="EMBL" id="CP132302">
    <property type="protein sequence ID" value="WLR97726.1"/>
    <property type="molecule type" value="Genomic_DNA"/>
</dbReference>
<proteinExistence type="predicted"/>
<evidence type="ECO:0000256" key="2">
    <source>
        <dbReference type="SAM" id="SignalP"/>
    </source>
</evidence>
<dbReference type="AlphaFoldDB" id="A0AA50H846"/>
<gene>
    <name evidence="4" type="ORF">Q9313_01460</name>
</gene>
<evidence type="ECO:0000313" key="5">
    <source>
        <dbReference type="Proteomes" id="UP001234585"/>
    </source>
</evidence>